<evidence type="ECO:0000259" key="19">
    <source>
        <dbReference type="Pfam" id="PF00905"/>
    </source>
</evidence>
<dbReference type="GO" id="GO:0006508">
    <property type="term" value="P:proteolysis"/>
    <property type="evidence" value="ECO:0007669"/>
    <property type="project" value="UniProtKB-KW"/>
</dbReference>
<evidence type="ECO:0000256" key="14">
    <source>
        <dbReference type="ARBA" id="ARBA00023268"/>
    </source>
</evidence>
<evidence type="ECO:0000256" key="6">
    <source>
        <dbReference type="ARBA" id="ARBA00022676"/>
    </source>
</evidence>
<dbReference type="GO" id="GO:0009252">
    <property type="term" value="P:peptidoglycan biosynthetic process"/>
    <property type="evidence" value="ECO:0007669"/>
    <property type="project" value="UniProtKB-KW"/>
</dbReference>
<feature type="domain" description="Penicillin-binding protein transpeptidase" evidence="19">
    <location>
        <begin position="331"/>
        <end position="610"/>
    </location>
</feature>
<comment type="caution">
    <text evidence="21">The sequence shown here is derived from an EMBL/GenBank/DDBJ whole genome shotgun (WGS) entry which is preliminary data.</text>
</comment>
<dbReference type="Gene3D" id="1.10.3810.10">
    <property type="entry name" value="Biosynthetic peptidoglycan transglycosylase-like"/>
    <property type="match status" value="1"/>
</dbReference>
<evidence type="ECO:0000256" key="12">
    <source>
        <dbReference type="ARBA" id="ARBA00022989"/>
    </source>
</evidence>
<dbReference type="GO" id="GO:0009002">
    <property type="term" value="F:serine-type D-Ala-D-Ala carboxypeptidase activity"/>
    <property type="evidence" value="ECO:0007669"/>
    <property type="project" value="UniProtKB-EC"/>
</dbReference>
<dbReference type="InterPro" id="IPR036950">
    <property type="entry name" value="PBP_transglycosylase"/>
</dbReference>
<dbReference type="PANTHER" id="PTHR32282">
    <property type="entry name" value="BINDING PROTEIN TRANSPEPTIDASE, PUTATIVE-RELATED"/>
    <property type="match status" value="1"/>
</dbReference>
<evidence type="ECO:0000259" key="20">
    <source>
        <dbReference type="Pfam" id="PF00912"/>
    </source>
</evidence>
<evidence type="ECO:0000313" key="22">
    <source>
        <dbReference type="Proteomes" id="UP000249522"/>
    </source>
</evidence>
<dbReference type="EMBL" id="QKRB01000044">
    <property type="protein sequence ID" value="PZD95540.1"/>
    <property type="molecule type" value="Genomic_DNA"/>
</dbReference>
<dbReference type="InterPro" id="IPR023346">
    <property type="entry name" value="Lysozyme-like_dom_sf"/>
</dbReference>
<gene>
    <name evidence="21" type="ORF">DNH61_13505</name>
</gene>
<keyword evidence="7" id="KW-0808">Transferase</keyword>
<dbReference type="GO" id="GO:0008658">
    <property type="term" value="F:penicillin binding"/>
    <property type="evidence" value="ECO:0007669"/>
    <property type="project" value="InterPro"/>
</dbReference>
<keyword evidence="14" id="KW-0511">Multifunctional enzyme</keyword>
<evidence type="ECO:0000256" key="10">
    <source>
        <dbReference type="ARBA" id="ARBA00022960"/>
    </source>
</evidence>
<reference evidence="21 22" key="1">
    <citation type="submission" date="2018-06" db="EMBL/GenBank/DDBJ databases">
        <title>Paenibacillus imtechensis sp. nov.</title>
        <authorList>
            <person name="Pinnaka A.K."/>
            <person name="Singh H."/>
            <person name="Kaur M."/>
        </authorList>
    </citation>
    <scope>NUCLEOTIDE SEQUENCE [LARGE SCALE GENOMIC DNA]</scope>
    <source>
        <strain evidence="21 22">SMB1</strain>
    </source>
</reference>
<dbReference type="NCBIfam" id="TIGR02074">
    <property type="entry name" value="PBP_1a_fam"/>
    <property type="match status" value="1"/>
</dbReference>
<keyword evidence="4" id="KW-0121">Carboxypeptidase</keyword>
<dbReference type="GO" id="GO:0071555">
    <property type="term" value="P:cell wall organization"/>
    <property type="evidence" value="ECO:0007669"/>
    <property type="project" value="UniProtKB-KW"/>
</dbReference>
<dbReference type="AlphaFoldDB" id="A0A2W1LBN8"/>
<comment type="catalytic activity">
    <reaction evidence="17">
        <text>[GlcNAc-(1-&gt;4)-Mur2Ac(oyl-L-Ala-gamma-D-Glu-L-Lys-D-Ala-D-Ala)](n)-di-trans,octa-cis-undecaprenyl diphosphate + beta-D-GlcNAc-(1-&gt;4)-Mur2Ac(oyl-L-Ala-gamma-D-Glu-L-Lys-D-Ala-D-Ala)-di-trans,octa-cis-undecaprenyl diphosphate = [GlcNAc-(1-&gt;4)-Mur2Ac(oyl-L-Ala-gamma-D-Glu-L-Lys-D-Ala-D-Ala)](n+1)-di-trans,octa-cis-undecaprenyl diphosphate + di-trans,octa-cis-undecaprenyl diphosphate + H(+)</text>
        <dbReference type="Rhea" id="RHEA:23708"/>
        <dbReference type="Rhea" id="RHEA-COMP:9602"/>
        <dbReference type="Rhea" id="RHEA-COMP:9603"/>
        <dbReference type="ChEBI" id="CHEBI:15378"/>
        <dbReference type="ChEBI" id="CHEBI:58405"/>
        <dbReference type="ChEBI" id="CHEBI:60033"/>
        <dbReference type="ChEBI" id="CHEBI:78435"/>
        <dbReference type="EC" id="2.4.99.28"/>
    </reaction>
</comment>
<evidence type="ECO:0000256" key="7">
    <source>
        <dbReference type="ARBA" id="ARBA00022679"/>
    </source>
</evidence>
<dbReference type="InterPro" id="IPR050396">
    <property type="entry name" value="Glycosyltr_51/Transpeptidase"/>
</dbReference>
<dbReference type="SUPFAM" id="SSF56601">
    <property type="entry name" value="beta-lactamase/transpeptidase-like"/>
    <property type="match status" value="1"/>
</dbReference>
<dbReference type="InterPro" id="IPR001460">
    <property type="entry name" value="PCN-bd_Tpept"/>
</dbReference>
<dbReference type="Proteomes" id="UP000249522">
    <property type="component" value="Unassembled WGS sequence"/>
</dbReference>
<dbReference type="SUPFAM" id="SSF53955">
    <property type="entry name" value="Lysozyme-like"/>
    <property type="match status" value="1"/>
</dbReference>
<dbReference type="RefSeq" id="WP_111147170.1">
    <property type="nucleotide sequence ID" value="NZ_QKRB01000044.1"/>
</dbReference>
<evidence type="ECO:0000256" key="13">
    <source>
        <dbReference type="ARBA" id="ARBA00023136"/>
    </source>
</evidence>
<keyword evidence="8" id="KW-0812">Transmembrane</keyword>
<accession>A0A2W1LBN8</accession>
<comment type="similarity">
    <text evidence="2">In the N-terminal section; belongs to the glycosyltransferase 51 family.</text>
</comment>
<organism evidence="21 22">
    <name type="scientific">Paenibacillus sambharensis</name>
    <dbReference type="NCBI Taxonomy" id="1803190"/>
    <lineage>
        <taxon>Bacteria</taxon>
        <taxon>Bacillati</taxon>
        <taxon>Bacillota</taxon>
        <taxon>Bacilli</taxon>
        <taxon>Bacillales</taxon>
        <taxon>Paenibacillaceae</taxon>
        <taxon>Paenibacillus</taxon>
    </lineage>
</organism>
<evidence type="ECO:0000256" key="3">
    <source>
        <dbReference type="ARBA" id="ARBA00022475"/>
    </source>
</evidence>
<proteinExistence type="inferred from homology"/>
<comment type="similarity">
    <text evidence="1">In the C-terminal section; belongs to the transpeptidase family.</text>
</comment>
<dbReference type="InterPro" id="IPR001264">
    <property type="entry name" value="Glyco_trans_51"/>
</dbReference>
<feature type="domain" description="Glycosyl transferase family 51" evidence="20">
    <location>
        <begin position="68"/>
        <end position="234"/>
    </location>
</feature>
<dbReference type="Pfam" id="PF00912">
    <property type="entry name" value="Transgly"/>
    <property type="match status" value="1"/>
</dbReference>
<keyword evidence="5" id="KW-0645">Protease</keyword>
<keyword evidence="9" id="KW-0378">Hydrolase</keyword>
<evidence type="ECO:0000256" key="9">
    <source>
        <dbReference type="ARBA" id="ARBA00022801"/>
    </source>
</evidence>
<keyword evidence="10" id="KW-0133">Cell shape</keyword>
<dbReference type="GO" id="GO:0008360">
    <property type="term" value="P:regulation of cell shape"/>
    <property type="evidence" value="ECO:0007669"/>
    <property type="project" value="UniProtKB-KW"/>
</dbReference>
<evidence type="ECO:0000313" key="21">
    <source>
        <dbReference type="EMBL" id="PZD95540.1"/>
    </source>
</evidence>
<comment type="catalytic activity">
    <reaction evidence="16">
        <text>Preferential cleavage: (Ac)2-L-Lys-D-Ala-|-D-Ala. Also transpeptidation of peptidyl-alanyl moieties that are N-acyl substituents of D-alanine.</text>
        <dbReference type="EC" id="3.4.16.4"/>
    </reaction>
</comment>
<evidence type="ECO:0000256" key="15">
    <source>
        <dbReference type="ARBA" id="ARBA00023316"/>
    </source>
</evidence>
<keyword evidence="22" id="KW-1185">Reference proteome</keyword>
<feature type="compositionally biased region" description="Acidic residues" evidence="18">
    <location>
        <begin position="690"/>
        <end position="700"/>
    </location>
</feature>
<feature type="compositionally biased region" description="Basic and acidic residues" evidence="18">
    <location>
        <begin position="636"/>
        <end position="689"/>
    </location>
</feature>
<evidence type="ECO:0000256" key="8">
    <source>
        <dbReference type="ARBA" id="ARBA00022692"/>
    </source>
</evidence>
<name>A0A2W1LBN8_9BACL</name>
<keyword evidence="3" id="KW-1003">Cell membrane</keyword>
<evidence type="ECO:0000256" key="4">
    <source>
        <dbReference type="ARBA" id="ARBA00022645"/>
    </source>
</evidence>
<evidence type="ECO:0000256" key="2">
    <source>
        <dbReference type="ARBA" id="ARBA00007739"/>
    </source>
</evidence>
<evidence type="ECO:0000256" key="16">
    <source>
        <dbReference type="ARBA" id="ARBA00034000"/>
    </source>
</evidence>
<evidence type="ECO:0000256" key="18">
    <source>
        <dbReference type="SAM" id="MobiDB-lite"/>
    </source>
</evidence>
<keyword evidence="11" id="KW-0573">Peptidoglycan synthesis</keyword>
<evidence type="ECO:0000256" key="17">
    <source>
        <dbReference type="ARBA" id="ARBA00049902"/>
    </source>
</evidence>
<dbReference type="GO" id="GO:0030288">
    <property type="term" value="C:outer membrane-bounded periplasmic space"/>
    <property type="evidence" value="ECO:0007669"/>
    <property type="project" value="TreeGrafter"/>
</dbReference>
<sequence length="722" mass="79221">MTNQRKKHHSKWRYVRRAAGAVLIAAAALLLIGAWWVSSQDISKLREPLHGQTLLLDRSGGQYAALSSSKIIPVPLADIPEHLVNAIVAVEDKRFYEHEGVDLSALGRAAFRNIKAGGVVEGGSTITQQLAKNVLLNADRTMARKLKEAAMAVKIEMVYDKDEILEMYMNQIYFGEGAWGVEQAARVYFDKQAAELSLAESAMLAALPKAPSHYSPYASKDRALERRNLVLQLMAEQGYITADEQEQAQAEPIRTSGGKQEMSARKYPYYVDYVLEEAEEVFGLTERQLLSGEYRIYTHLDPKVQEAVEQAYADDSMFPEQADDIPVQSGAVVSEPSSGAVRGLVGGRGGQVYRGLNRASQIRRQPGSAFKPVSVYAPALAEGYTAGSRLYDGELDIGGYKPRNYDGSSRGEVSLKDALVHSYNVPAVWLLNEIGISKGWDFALKAGFELLPEDRNLSLALGGLQQGVSPLELVQAYGAFAKGGVMVENHAIVRIETKEGRIVGKASPEETRLLSENHAYTMTLLLEEAVNTGTGTRAALERPAAGKTGTTQLPDTEMFQGLDGSKDIWFAGYTPELAAAVWMGYDQTDADHYMRVTGGTYPAALFQRMMSLALAGEPVRPFPVPDGYDPSLAGARESRQEGKANARQDDKGDKGKKKDKEKEKENEEREENRKDKGKKEPEQSGRADGADDDSDDDDNDDRDREQPGKGNGRGNGKKERED</sequence>
<dbReference type="Gene3D" id="3.40.710.10">
    <property type="entry name" value="DD-peptidase/beta-lactamase superfamily"/>
    <property type="match status" value="1"/>
</dbReference>
<evidence type="ECO:0000256" key="5">
    <source>
        <dbReference type="ARBA" id="ARBA00022670"/>
    </source>
</evidence>
<dbReference type="FunFam" id="1.10.3810.10:FF:000001">
    <property type="entry name" value="Penicillin-binding protein 1A"/>
    <property type="match status" value="1"/>
</dbReference>
<feature type="region of interest" description="Disordered" evidence="18">
    <location>
        <begin position="625"/>
        <end position="722"/>
    </location>
</feature>
<dbReference type="GO" id="GO:0008955">
    <property type="term" value="F:peptidoglycan glycosyltransferase activity"/>
    <property type="evidence" value="ECO:0007669"/>
    <property type="project" value="UniProtKB-EC"/>
</dbReference>
<dbReference type="OrthoDB" id="9766909at2"/>
<dbReference type="InterPro" id="IPR012338">
    <property type="entry name" value="Beta-lactam/transpept-like"/>
</dbReference>
<evidence type="ECO:0000256" key="1">
    <source>
        <dbReference type="ARBA" id="ARBA00007090"/>
    </source>
</evidence>
<dbReference type="PANTHER" id="PTHR32282:SF32">
    <property type="entry name" value="PENICILLIN-BINDING PROTEIN 2A"/>
    <property type="match status" value="1"/>
</dbReference>
<keyword evidence="13" id="KW-0472">Membrane</keyword>
<keyword evidence="15" id="KW-0961">Cell wall biogenesis/degradation</keyword>
<dbReference type="Pfam" id="PF00905">
    <property type="entry name" value="Transpeptidase"/>
    <property type="match status" value="1"/>
</dbReference>
<evidence type="ECO:0000256" key="11">
    <source>
        <dbReference type="ARBA" id="ARBA00022984"/>
    </source>
</evidence>
<keyword evidence="12" id="KW-1133">Transmembrane helix</keyword>
<keyword evidence="6" id="KW-0328">Glycosyltransferase</keyword>
<protein>
    <submittedName>
        <fullName evidence="21">Penicillin-binding protein</fullName>
    </submittedName>
</protein>